<proteinExistence type="predicted"/>
<organism evidence="2 4">
    <name type="scientific">Agathobacter rectalis</name>
    <dbReference type="NCBI Taxonomy" id="39491"/>
    <lineage>
        <taxon>Bacteria</taxon>
        <taxon>Bacillati</taxon>
        <taxon>Bacillota</taxon>
        <taxon>Clostridia</taxon>
        <taxon>Lachnospirales</taxon>
        <taxon>Lachnospiraceae</taxon>
        <taxon>Agathobacter</taxon>
    </lineage>
</organism>
<feature type="transmembrane region" description="Helical" evidence="1">
    <location>
        <begin position="23"/>
        <end position="45"/>
    </location>
</feature>
<dbReference type="Proteomes" id="UP000286220">
    <property type="component" value="Unassembled WGS sequence"/>
</dbReference>
<gene>
    <name evidence="3" type="ORF">DW912_12675</name>
    <name evidence="2" type="ORF">LD38_04660</name>
</gene>
<evidence type="ECO:0000313" key="5">
    <source>
        <dbReference type="Proteomes" id="UP000286220"/>
    </source>
</evidence>
<feature type="transmembrane region" description="Helical" evidence="1">
    <location>
        <begin position="73"/>
        <end position="97"/>
    </location>
</feature>
<feature type="transmembrane region" description="Helical" evidence="1">
    <location>
        <begin position="150"/>
        <end position="168"/>
    </location>
</feature>
<dbReference type="Proteomes" id="UP000245905">
    <property type="component" value="Unassembled WGS sequence"/>
</dbReference>
<protein>
    <submittedName>
        <fullName evidence="2">Uncharacterized protein</fullName>
    </submittedName>
</protein>
<evidence type="ECO:0000256" key="1">
    <source>
        <dbReference type="SAM" id="Phobius"/>
    </source>
</evidence>
<dbReference type="RefSeq" id="WP_109257494.1">
    <property type="nucleotide sequence ID" value="NZ_JRFS01000009.1"/>
</dbReference>
<evidence type="ECO:0000313" key="2">
    <source>
        <dbReference type="EMBL" id="PWE84228.1"/>
    </source>
</evidence>
<reference evidence="3 5" key="2">
    <citation type="submission" date="2018-08" db="EMBL/GenBank/DDBJ databases">
        <title>A genome reference for cultivated species of the human gut microbiota.</title>
        <authorList>
            <person name="Zou Y."/>
            <person name="Xue W."/>
            <person name="Luo G."/>
        </authorList>
    </citation>
    <scope>NUCLEOTIDE SEQUENCE [LARGE SCALE GENOMIC DNA]</scope>
    <source>
        <strain evidence="3 5">AM42-17AT</strain>
    </source>
</reference>
<keyword evidence="1" id="KW-1133">Transmembrane helix</keyword>
<keyword evidence="1" id="KW-0472">Membrane</keyword>
<comment type="caution">
    <text evidence="2">The sequence shown here is derived from an EMBL/GenBank/DDBJ whole genome shotgun (WGS) entry which is preliminary data.</text>
</comment>
<evidence type="ECO:0000313" key="4">
    <source>
        <dbReference type="Proteomes" id="UP000245905"/>
    </source>
</evidence>
<keyword evidence="1" id="KW-0812">Transmembrane</keyword>
<dbReference type="EMBL" id="JRFS01000009">
    <property type="protein sequence ID" value="PWE84228.1"/>
    <property type="molecule type" value="Genomic_DNA"/>
</dbReference>
<accession>A0A2U2EIC4</accession>
<sequence length="250" mass="29836">MSIYSDLKELYKDTNDIVNGKNIAWKIIYMLQNISFIIICMICLVDKCKIRTIIPENIEFGLSQRVCNFLNKYIVICIIFYFGYLVILTPIIKILYVKLKTEYNKNIIPIWYTIDEIIKILLNIMILIELIQDVILGLNGEYAIQTRNIIIYFYITISVLFTFIVKLYRQNENLSLLISYRYTDYFDSEGKRIAKKDKVIYRNKIYSLYKEEKNWYLVDNNITEKIKLQEAVIDKEGKIKVYFYGMGERI</sequence>
<evidence type="ECO:0000313" key="3">
    <source>
        <dbReference type="EMBL" id="RHA90431.1"/>
    </source>
</evidence>
<name>A0A2U2EIC4_9FIRM</name>
<reference evidence="2 4" key="1">
    <citation type="submission" date="2014-09" db="EMBL/GenBank/DDBJ databases">
        <title>Butyrate-producing bacteria isolated from human gut.</title>
        <authorList>
            <person name="Zhang Q."/>
            <person name="Zhao L."/>
        </authorList>
    </citation>
    <scope>NUCLEOTIDE SEQUENCE [LARGE SCALE GENOMIC DNA]</scope>
    <source>
        <strain evidence="2 4">R22</strain>
    </source>
</reference>
<dbReference type="AlphaFoldDB" id="A0A2U2EIC4"/>
<dbReference type="EMBL" id="QSFZ01000014">
    <property type="protein sequence ID" value="RHA90431.1"/>
    <property type="molecule type" value="Genomic_DNA"/>
</dbReference>